<dbReference type="Proteomes" id="UP000256862">
    <property type="component" value="Unassembled WGS sequence"/>
</dbReference>
<evidence type="ECO:0000313" key="1">
    <source>
        <dbReference type="EMBL" id="SPC05059.1"/>
    </source>
</evidence>
<organism evidence="1 2">
    <name type="scientific">Cupriavidus oxalaticus</name>
    <dbReference type="NCBI Taxonomy" id="96344"/>
    <lineage>
        <taxon>Bacteria</taxon>
        <taxon>Pseudomonadati</taxon>
        <taxon>Pseudomonadota</taxon>
        <taxon>Betaproteobacteria</taxon>
        <taxon>Burkholderiales</taxon>
        <taxon>Burkholderiaceae</taxon>
        <taxon>Cupriavidus</taxon>
    </lineage>
</organism>
<dbReference type="EMBL" id="OGUS01000004">
    <property type="protein sequence ID" value="SPC05059.1"/>
    <property type="molecule type" value="Genomic_DNA"/>
</dbReference>
<protein>
    <submittedName>
        <fullName evidence="1">Uncharacterized protein</fullName>
    </submittedName>
</protein>
<name>A0A375FJF9_9BURK</name>
<reference evidence="2" key="1">
    <citation type="submission" date="2018-01" db="EMBL/GenBank/DDBJ databases">
        <authorList>
            <person name="Gaut B.S."/>
            <person name="Morton B.R."/>
            <person name="Clegg M.T."/>
            <person name="Duvall M.R."/>
        </authorList>
    </citation>
    <scope>NUCLEOTIDE SEQUENCE [LARGE SCALE GENOMIC DNA]</scope>
</reference>
<sequence length="32" mass="3765">MHRKKCAYLMNEEQQSEDPSFDVIAKTVEAEH</sequence>
<evidence type="ECO:0000313" key="2">
    <source>
        <dbReference type="Proteomes" id="UP000256862"/>
    </source>
</evidence>
<comment type="caution">
    <text evidence="1">The sequence shown here is derived from an EMBL/GenBank/DDBJ whole genome shotgun (WGS) entry which is preliminary data.</text>
</comment>
<accession>A0A375FJF9</accession>
<dbReference type="AlphaFoldDB" id="A0A375FJF9"/>
<gene>
    <name evidence="1" type="ORF">CO2235_U1010013</name>
</gene>
<proteinExistence type="predicted"/>